<dbReference type="RefSeq" id="WP_368074104.1">
    <property type="nucleotide sequence ID" value="NZ_HM102370.1"/>
</dbReference>
<reference evidence="1" key="1">
    <citation type="submission" date="2010-04" db="EMBL/GenBank/DDBJ databases">
        <title>Complete nucleotide sequence of Nocardiopsis linear plasmid pNPL1.</title>
        <authorList>
            <person name="Tian X.-L."/>
            <person name="Zhong L."/>
            <person name="Cheng Q.-X."/>
            <person name="Chen Z.-H."/>
            <person name="Zhou M."/>
            <person name="Wang T."/>
            <person name="Fan Y."/>
            <person name="Yang Y."/>
            <person name="Guo P."/>
            <person name="Xia H.-Y."/>
            <person name="Qin Z.-J."/>
        </authorList>
    </citation>
    <scope>NUCLEOTIDE SEQUENCE</scope>
    <source>
        <strain evidence="1">25L-1-1c</strain>
        <plasmid evidence="1">pNPL1</plasmid>
    </source>
</reference>
<name>R4HCU9_9ACTN</name>
<proteinExistence type="predicted"/>
<dbReference type="EMBL" id="HM102370">
    <property type="protein sequence ID" value="AEC12494.1"/>
    <property type="molecule type" value="Genomic_DNA"/>
</dbReference>
<dbReference type="AlphaFoldDB" id="R4HCU9"/>
<keyword evidence="1" id="KW-0614">Plasmid</keyword>
<protein>
    <submittedName>
        <fullName evidence="1">PNPL.1c</fullName>
    </submittedName>
</protein>
<sequence>MTDDKDPDRTPYRIVDDVLRGLTITRAGGSYTRADLQANDIMAWHERWETGGATPEEIGVIADEIASCLGVEVDL</sequence>
<organism evidence="1">
    <name type="scientific">Nocardiopsis sp. 25L-1-1c</name>
    <dbReference type="NCBI Taxonomy" id="1009683"/>
    <lineage>
        <taxon>Bacteria</taxon>
        <taxon>Bacillati</taxon>
        <taxon>Actinomycetota</taxon>
        <taxon>Actinomycetes</taxon>
        <taxon>Streptosporangiales</taxon>
        <taxon>Nocardiopsidaceae</taxon>
        <taxon>Nocardiopsis</taxon>
    </lineage>
</organism>
<evidence type="ECO:0000313" key="1">
    <source>
        <dbReference type="EMBL" id="AEC12494.1"/>
    </source>
</evidence>
<accession>R4HCU9</accession>
<geneLocation type="plasmid" evidence="1">
    <name>pNPL1</name>
</geneLocation>